<dbReference type="RefSeq" id="WP_054288818.1">
    <property type="nucleotide sequence ID" value="NZ_CP012752.1"/>
</dbReference>
<proteinExistence type="predicted"/>
<dbReference type="EMBL" id="CP012752">
    <property type="protein sequence ID" value="ALG06846.1"/>
    <property type="molecule type" value="Genomic_DNA"/>
</dbReference>
<evidence type="ECO:0000313" key="2">
    <source>
        <dbReference type="EMBL" id="ALG06846.1"/>
    </source>
</evidence>
<dbReference type="AlphaFoldDB" id="A0A0N9HQ82"/>
<reference evidence="2 3" key="1">
    <citation type="submission" date="2015-07" db="EMBL/GenBank/DDBJ databases">
        <title>Genome sequencing of Kibdelosporangium phytohabitans.</title>
        <authorList>
            <person name="Qin S."/>
            <person name="Xing K."/>
        </authorList>
    </citation>
    <scope>NUCLEOTIDE SEQUENCE [LARGE SCALE GENOMIC DNA]</scope>
    <source>
        <strain evidence="2 3">KLBMP1111</strain>
    </source>
</reference>
<name>A0A0N9HQ82_9PSEU</name>
<accession>A0A0N9HQ82</accession>
<dbReference type="KEGG" id="kphy:AOZ06_07795"/>
<keyword evidence="3" id="KW-1185">Reference proteome</keyword>
<dbReference type="OrthoDB" id="5198572at2"/>
<dbReference type="Proteomes" id="UP000063699">
    <property type="component" value="Chromosome"/>
</dbReference>
<feature type="region of interest" description="Disordered" evidence="1">
    <location>
        <begin position="55"/>
        <end position="109"/>
    </location>
</feature>
<protein>
    <submittedName>
        <fullName evidence="2">Uncharacterized protein</fullName>
    </submittedName>
</protein>
<evidence type="ECO:0000256" key="1">
    <source>
        <dbReference type="SAM" id="MobiDB-lite"/>
    </source>
</evidence>
<evidence type="ECO:0000313" key="3">
    <source>
        <dbReference type="Proteomes" id="UP000063699"/>
    </source>
</evidence>
<dbReference type="STRING" id="860235.AOZ06_07795"/>
<organism evidence="2 3">
    <name type="scientific">Kibdelosporangium phytohabitans</name>
    <dbReference type="NCBI Taxonomy" id="860235"/>
    <lineage>
        <taxon>Bacteria</taxon>
        <taxon>Bacillati</taxon>
        <taxon>Actinomycetota</taxon>
        <taxon>Actinomycetes</taxon>
        <taxon>Pseudonocardiales</taxon>
        <taxon>Pseudonocardiaceae</taxon>
        <taxon>Kibdelosporangium</taxon>
    </lineage>
</organism>
<feature type="compositionally biased region" description="Acidic residues" evidence="1">
    <location>
        <begin position="66"/>
        <end position="96"/>
    </location>
</feature>
<sequence length="142" mass="15268">MSRRFECVRFPEGVAHIRTESGNLVEFRDGFADVDDDGLADELLAVPEVFGVTELDYGDRSKEPEQNGDNDPADDPADDSADDADASDEDTGDSSDAEGSGDGRPVVRAPKEEWVAYAVGQGLSQDEAEAMSKQELIDLLKG</sequence>
<gene>
    <name evidence="2" type="ORF">AOZ06_07795</name>
</gene>